<feature type="region of interest" description="Disordered" evidence="2">
    <location>
        <begin position="702"/>
        <end position="728"/>
    </location>
</feature>
<evidence type="ECO:0000256" key="1">
    <source>
        <dbReference type="SAM" id="Coils"/>
    </source>
</evidence>
<dbReference type="Gene3D" id="1.20.120.20">
    <property type="entry name" value="Apolipoprotein"/>
    <property type="match status" value="2"/>
</dbReference>
<sequence length="917" mass="109860">MACLVRTLVMLTITMSAMSPLSLIAAHQHRCNQYWPGSLRDAALKGLALPLYEKEASPSMENGQPMEHGQQRMENGPRIVESFTLKDTQMKDQFQFEDNLGPSKDGMKQFQDVNPVQIKADRGTNEAGDVEMKPDELPIGSHDKKLNRRVKRSQNETKRWTDNVQDKVKECQDKVIECQDKFKHEITKSLNETQDEMKKCQAEFQNKLKEYEDTFQDKIKECQDKFHNKIKECQGGFQDKVKKFRDKFQINYQEKINECQIRNHNEMKKYQDIVQEKVEEYKNKMKEYLNGHEIKTNCRVKRSGDLLKQYHSRFQDKIKECSERFQNKLMNPQRNAQHKMKEYQEKFQKRINACQKLLVFEIEERRDKFQNKFHNKIDKHHSKFLDKIEERENEFQNKFFDKVNECQNRTLDKLKKCQDKLLIDIKQIQEKSDDKINQFQDKMKKEGLAMESPKIKRYQQNQIKKCLNKMTKYQNQSQDQMKACQDEFLDNLKQIQDKFQDELKRINKLQDKMKTHRDNVQDKFQKEFQDVIKECQGEFENKVKKCQGQFQEKAQKLPNEYTDKLKNLPDKLQDRLKRWEDKFLNKIKKLEQLDKDRQEREKRSLPMAYGRIKSLLKANHKLRGHGHLKVLHRVKKSVQKPKEWWEKKLERNEHFKQLWAKLSDEAKNKTVARYIEIQKKAIEDRKKWMEDMRVNDDWTREQSEEQGQIISEKKSHQGRAEPPMREIKSKRAKRSLFVSIGSYRRIKSLLRSKKSLKMGSAHEKSLVIGRRGKTLLRVRRASIDNAVKQRARKKLFNVSDVFYPLPTTGKPPRDRRTEWTEERRKEQSRRLKQRWANRSEESKQRILARLKKAQNKSLENRRKLKAEIDDLVRRMDGSNETWSEIIDSINRTAIKEGNTPTRPPEKQLPETNEEYQN</sequence>
<feature type="coiled-coil region" evidence="1">
    <location>
        <begin position="489"/>
        <end position="526"/>
    </location>
</feature>
<feature type="chain" id="PRO_5034399509" evidence="3">
    <location>
        <begin position="18"/>
        <end position="917"/>
    </location>
</feature>
<accession>A0A8D8Y184</accession>
<evidence type="ECO:0000313" key="4">
    <source>
        <dbReference type="EMBL" id="CAG6716972.1"/>
    </source>
</evidence>
<dbReference type="AlphaFoldDB" id="A0A8D8Y184"/>
<feature type="coiled-coil region" evidence="1">
    <location>
        <begin position="183"/>
        <end position="221"/>
    </location>
</feature>
<evidence type="ECO:0000256" key="2">
    <source>
        <dbReference type="SAM" id="MobiDB-lite"/>
    </source>
</evidence>
<organism evidence="4">
    <name type="scientific">Cacopsylla melanoneura</name>
    <dbReference type="NCBI Taxonomy" id="428564"/>
    <lineage>
        <taxon>Eukaryota</taxon>
        <taxon>Metazoa</taxon>
        <taxon>Ecdysozoa</taxon>
        <taxon>Arthropoda</taxon>
        <taxon>Hexapoda</taxon>
        <taxon>Insecta</taxon>
        <taxon>Pterygota</taxon>
        <taxon>Neoptera</taxon>
        <taxon>Paraneoptera</taxon>
        <taxon>Hemiptera</taxon>
        <taxon>Sternorrhyncha</taxon>
        <taxon>Psylloidea</taxon>
        <taxon>Psyllidae</taxon>
        <taxon>Psyllinae</taxon>
        <taxon>Cacopsylla</taxon>
    </lineage>
</organism>
<dbReference type="SUPFAM" id="SSF58113">
    <property type="entry name" value="Apolipoprotein A-I"/>
    <property type="match status" value="2"/>
</dbReference>
<proteinExistence type="predicted"/>
<feature type="region of interest" description="Disordered" evidence="2">
    <location>
        <begin position="890"/>
        <end position="917"/>
    </location>
</feature>
<feature type="compositionally biased region" description="Basic and acidic residues" evidence="2">
    <location>
        <begin position="811"/>
        <end position="829"/>
    </location>
</feature>
<name>A0A8D8Y184_9HEMI</name>
<feature type="compositionally biased region" description="Basic and acidic residues" evidence="2">
    <location>
        <begin position="711"/>
        <end position="728"/>
    </location>
</feature>
<dbReference type="EMBL" id="HBUF01355253">
    <property type="protein sequence ID" value="CAG6716972.1"/>
    <property type="molecule type" value="Transcribed_RNA"/>
</dbReference>
<feature type="region of interest" description="Disordered" evidence="2">
    <location>
        <begin position="806"/>
        <end position="838"/>
    </location>
</feature>
<keyword evidence="3" id="KW-0732">Signal</keyword>
<protein>
    <submittedName>
        <fullName evidence="4">Uncharacterized protein</fullName>
    </submittedName>
</protein>
<keyword evidence="1" id="KW-0175">Coiled coil</keyword>
<evidence type="ECO:0000256" key="3">
    <source>
        <dbReference type="SAM" id="SignalP"/>
    </source>
</evidence>
<reference evidence="4" key="1">
    <citation type="submission" date="2021-05" db="EMBL/GenBank/DDBJ databases">
        <authorList>
            <person name="Alioto T."/>
            <person name="Alioto T."/>
            <person name="Gomez Garrido J."/>
        </authorList>
    </citation>
    <scope>NUCLEOTIDE SEQUENCE</scope>
</reference>
<feature type="signal peptide" evidence="3">
    <location>
        <begin position="1"/>
        <end position="17"/>
    </location>
</feature>